<comment type="caution">
    <text evidence="1">The sequence shown here is derived from an EMBL/GenBank/DDBJ whole genome shotgun (WGS) entry which is preliminary data.</text>
</comment>
<sequence>MVRVRVACMNDSTGAGAVRATDDIRSVAELRAAVEAGRRAARLRLR</sequence>
<dbReference type="EMBL" id="BNBT01000061">
    <property type="protein sequence ID" value="GHE67855.1"/>
    <property type="molecule type" value="Genomic_DNA"/>
</dbReference>
<dbReference type="Proteomes" id="UP000608024">
    <property type="component" value="Unassembled WGS sequence"/>
</dbReference>
<name>A0A918ZTW5_9ACTN</name>
<proteinExistence type="predicted"/>
<gene>
    <name evidence="1" type="ORF">GCM10018785_40580</name>
</gene>
<keyword evidence="2" id="KW-1185">Reference proteome</keyword>
<accession>A0A918ZTW5</accession>
<protein>
    <submittedName>
        <fullName evidence="1">Uncharacterized protein</fullName>
    </submittedName>
</protein>
<evidence type="ECO:0000313" key="2">
    <source>
        <dbReference type="Proteomes" id="UP000608024"/>
    </source>
</evidence>
<organism evidence="1 2">
    <name type="scientific">Streptomyces longispororuber</name>
    <dbReference type="NCBI Taxonomy" id="68230"/>
    <lineage>
        <taxon>Bacteria</taxon>
        <taxon>Bacillati</taxon>
        <taxon>Actinomycetota</taxon>
        <taxon>Actinomycetes</taxon>
        <taxon>Kitasatosporales</taxon>
        <taxon>Streptomycetaceae</taxon>
        <taxon>Streptomyces</taxon>
    </lineage>
</organism>
<dbReference type="AlphaFoldDB" id="A0A918ZTW5"/>
<reference evidence="1" key="1">
    <citation type="journal article" date="2014" name="Int. J. Syst. Evol. Microbiol.">
        <title>Complete genome sequence of Corynebacterium casei LMG S-19264T (=DSM 44701T), isolated from a smear-ripened cheese.</title>
        <authorList>
            <consortium name="US DOE Joint Genome Institute (JGI-PGF)"/>
            <person name="Walter F."/>
            <person name="Albersmeier A."/>
            <person name="Kalinowski J."/>
            <person name="Ruckert C."/>
        </authorList>
    </citation>
    <scope>NUCLEOTIDE SEQUENCE</scope>
    <source>
        <strain evidence="1">JCM 4784</strain>
    </source>
</reference>
<evidence type="ECO:0000313" key="1">
    <source>
        <dbReference type="EMBL" id="GHE67855.1"/>
    </source>
</evidence>
<reference evidence="1" key="2">
    <citation type="submission" date="2020-09" db="EMBL/GenBank/DDBJ databases">
        <authorList>
            <person name="Sun Q."/>
            <person name="Ohkuma M."/>
        </authorList>
    </citation>
    <scope>NUCLEOTIDE SEQUENCE</scope>
    <source>
        <strain evidence="1">JCM 4784</strain>
    </source>
</reference>